<gene>
    <name evidence="2" type="ORF">SNAT2548_LOCUS6529</name>
</gene>
<feature type="transmembrane region" description="Helical" evidence="1">
    <location>
        <begin position="70"/>
        <end position="94"/>
    </location>
</feature>
<reference evidence="2" key="1">
    <citation type="submission" date="2021-02" db="EMBL/GenBank/DDBJ databases">
        <authorList>
            <person name="Dougan E. K."/>
            <person name="Rhodes N."/>
            <person name="Thang M."/>
            <person name="Chan C."/>
        </authorList>
    </citation>
    <scope>NUCLEOTIDE SEQUENCE</scope>
</reference>
<keyword evidence="1" id="KW-1133">Transmembrane helix</keyword>
<keyword evidence="3" id="KW-1185">Reference proteome</keyword>
<feature type="transmembrane region" description="Helical" evidence="1">
    <location>
        <begin position="471"/>
        <end position="492"/>
    </location>
</feature>
<accession>A0A812JLH7</accession>
<comment type="caution">
    <text evidence="2">The sequence shown here is derived from an EMBL/GenBank/DDBJ whole genome shotgun (WGS) entry which is preliminary data.</text>
</comment>
<dbReference type="AlphaFoldDB" id="A0A812JLH7"/>
<keyword evidence="1" id="KW-0472">Membrane</keyword>
<protein>
    <submittedName>
        <fullName evidence="2">Uncharacterized protein</fullName>
    </submittedName>
</protein>
<organism evidence="2 3">
    <name type="scientific">Symbiodinium natans</name>
    <dbReference type="NCBI Taxonomy" id="878477"/>
    <lineage>
        <taxon>Eukaryota</taxon>
        <taxon>Sar</taxon>
        <taxon>Alveolata</taxon>
        <taxon>Dinophyceae</taxon>
        <taxon>Suessiales</taxon>
        <taxon>Symbiodiniaceae</taxon>
        <taxon>Symbiodinium</taxon>
    </lineage>
</organism>
<dbReference type="EMBL" id="CAJNDS010000435">
    <property type="protein sequence ID" value="CAE7205899.1"/>
    <property type="molecule type" value="Genomic_DNA"/>
</dbReference>
<keyword evidence="1" id="KW-0812">Transmembrane</keyword>
<dbReference type="OrthoDB" id="3438346at2759"/>
<evidence type="ECO:0000313" key="2">
    <source>
        <dbReference type="EMBL" id="CAE7205899.1"/>
    </source>
</evidence>
<feature type="transmembrane region" description="Helical" evidence="1">
    <location>
        <begin position="431"/>
        <end position="450"/>
    </location>
</feature>
<feature type="transmembrane region" description="Helical" evidence="1">
    <location>
        <begin position="106"/>
        <end position="130"/>
    </location>
</feature>
<feature type="transmembrane region" description="Helical" evidence="1">
    <location>
        <begin position="392"/>
        <end position="411"/>
    </location>
</feature>
<feature type="transmembrane region" description="Helical" evidence="1">
    <location>
        <begin position="512"/>
        <end position="534"/>
    </location>
</feature>
<proteinExistence type="predicted"/>
<evidence type="ECO:0000313" key="3">
    <source>
        <dbReference type="Proteomes" id="UP000604046"/>
    </source>
</evidence>
<dbReference type="Proteomes" id="UP000604046">
    <property type="component" value="Unassembled WGS sequence"/>
</dbReference>
<name>A0A812JLH7_9DINO</name>
<evidence type="ECO:0000256" key="1">
    <source>
        <dbReference type="SAM" id="Phobius"/>
    </source>
</evidence>
<feature type="transmembrane region" description="Helical" evidence="1">
    <location>
        <begin position="264"/>
        <end position="286"/>
    </location>
</feature>
<sequence>MQPAARCQADLLRVAAAPQVLHAFGKVFAQGLDAGAAMFPHTVAGPSVDVFISHNWGGGRWAKHLGLCMYFNLSLAVKTSLGLAMLASAMLILSAGSCTAWGGNRWLPWLLLYGPMMAFFVTFFWGHLLASKLWRRSLWLDKVCVDQRDAASKQQAISALPDIITRSRRMLILWDDAYFERLFCSLEVSLFARNFRGFEHVDFVPLWMAPWLLCTVFVDLCCAISFQLREDYFSNWSTAYMPFIHHFLSSFFGADSGATVFGTYFMIGWFAGLGYLPAAIPSMFSFTQKLRRHALMLEQLSGYDVRRAKCTLASDRESIEAQISRHFDSDAAKRATPTGSTADTTDRLEEKLLSASSLGSCASGLERFNACVQGSLYAAVSEKVGYELHVPYHLSLVTLLPMILLALVNTLGCDNAPCDQSARDSGVEGHVWQYMTLNTAVWVVSLGLVFPTAHPLLLRLLKVVQVQGDRGLCFQTFVSFLCGLLVYVYVYFCWGLVMGSLAAPFVGAFRPGWLLFALAVVGIMALQTHALFCARGRPSRLITSGSTLHAAGV</sequence>